<name>E3RVY2_PYRTT</name>
<protein>
    <recommendedName>
        <fullName evidence="1">Reverse transcriptase/retrotransposon-derived protein RNase H-like domain-containing protein</fullName>
    </recommendedName>
</protein>
<dbReference type="InterPro" id="IPR043502">
    <property type="entry name" value="DNA/RNA_pol_sf"/>
</dbReference>
<dbReference type="Pfam" id="PF17919">
    <property type="entry name" value="RT_RNaseH_2"/>
    <property type="match status" value="1"/>
</dbReference>
<proteinExistence type="predicted"/>
<dbReference type="InterPro" id="IPR041577">
    <property type="entry name" value="RT_RNaseH_2"/>
</dbReference>
<dbReference type="Proteomes" id="UP000001067">
    <property type="component" value="Unassembled WGS sequence"/>
</dbReference>
<dbReference type="KEGG" id="pte:PTT_13371"/>
<dbReference type="PANTHER" id="PTHR34072">
    <property type="entry name" value="ENZYMATIC POLYPROTEIN-RELATED"/>
    <property type="match status" value="1"/>
</dbReference>
<feature type="non-terminal residue" evidence="2">
    <location>
        <position position="1"/>
    </location>
</feature>
<dbReference type="SUPFAM" id="SSF56672">
    <property type="entry name" value="DNA/RNA polymerases"/>
    <property type="match status" value="1"/>
</dbReference>
<feature type="domain" description="Reverse transcriptase/retrotransposon-derived protein RNase H-like" evidence="1">
    <location>
        <begin position="2"/>
        <end position="86"/>
    </location>
</feature>
<dbReference type="PANTHER" id="PTHR34072:SF52">
    <property type="entry name" value="RIBONUCLEASE H"/>
    <property type="match status" value="1"/>
</dbReference>
<dbReference type="HOGENOM" id="CLU_000384_33_6_1"/>
<dbReference type="STRING" id="861557.E3RVY2"/>
<keyword evidence="3" id="KW-1185">Reference proteome</keyword>
<gene>
    <name evidence="2" type="ORF">PTT_13371</name>
</gene>
<dbReference type="EMBL" id="GL535343">
    <property type="protein sequence ID" value="EFQ90117.1"/>
    <property type="molecule type" value="Genomic_DNA"/>
</dbReference>
<dbReference type="eggNOG" id="KOG0017">
    <property type="taxonomic scope" value="Eukaryota"/>
</dbReference>
<evidence type="ECO:0000313" key="3">
    <source>
        <dbReference type="Proteomes" id="UP000001067"/>
    </source>
</evidence>
<reference evidence="2 3" key="1">
    <citation type="journal article" date="2010" name="Genome Biol.">
        <title>A first genome assembly of the barley fungal pathogen Pyrenophora teres f. teres.</title>
        <authorList>
            <person name="Ellwood S.R."/>
            <person name="Liu Z."/>
            <person name="Syme R.A."/>
            <person name="Lai Z."/>
            <person name="Hane J.K."/>
            <person name="Keiper F."/>
            <person name="Moffat C.S."/>
            <person name="Oliver R.P."/>
            <person name="Friesen T.L."/>
        </authorList>
    </citation>
    <scope>NUCLEOTIDE SEQUENCE [LARGE SCALE GENOMIC DNA]</scope>
    <source>
        <strain evidence="2 3">0-1</strain>
    </source>
</reference>
<organism evidence="3">
    <name type="scientific">Pyrenophora teres f. teres (strain 0-1)</name>
    <name type="common">Barley net blotch fungus</name>
    <name type="synonym">Drechslera teres f. teres</name>
    <dbReference type="NCBI Taxonomy" id="861557"/>
    <lineage>
        <taxon>Eukaryota</taxon>
        <taxon>Fungi</taxon>
        <taxon>Dikarya</taxon>
        <taxon>Ascomycota</taxon>
        <taxon>Pezizomycotina</taxon>
        <taxon>Dothideomycetes</taxon>
        <taxon>Pleosporomycetidae</taxon>
        <taxon>Pleosporales</taxon>
        <taxon>Pleosporineae</taxon>
        <taxon>Pleosporaceae</taxon>
        <taxon>Pyrenophora</taxon>
    </lineage>
</organism>
<dbReference type="Gene3D" id="3.10.20.370">
    <property type="match status" value="1"/>
</dbReference>
<dbReference type="AlphaFoldDB" id="E3RVY2"/>
<dbReference type="OrthoDB" id="5094105at2759"/>
<evidence type="ECO:0000313" key="2">
    <source>
        <dbReference type="EMBL" id="EFQ90117.1"/>
    </source>
</evidence>
<accession>E3RVY2</accession>
<evidence type="ECO:0000259" key="1">
    <source>
        <dbReference type="Pfam" id="PF17919"/>
    </source>
</evidence>
<sequence length="87" mass="9783">GTEQEQSFVELKKAFLSEEVLAAFDPEKQTIVEYDSSRRAIGAVLLQEGADGTLRTIAYFSRKLLVHKANYPIHNKELLAVLCCLKE</sequence>